<evidence type="ECO:0000313" key="2">
    <source>
        <dbReference type="Proteomes" id="UP001240483"/>
    </source>
</evidence>
<reference evidence="1" key="1">
    <citation type="submission" date="2023-05" db="EMBL/GenBank/DDBJ databases">
        <title>Cataloging the Phylogenetic Diversity of Human Bladder Bacteria.</title>
        <authorList>
            <person name="Du J."/>
        </authorList>
    </citation>
    <scope>NUCLEOTIDE SEQUENCE</scope>
    <source>
        <strain evidence="1">UMB9978</strain>
    </source>
</reference>
<name>A0AAP4C5Y6_9MICC</name>
<dbReference type="InterPro" id="IPR019639">
    <property type="entry name" value="DUF2505"/>
</dbReference>
<gene>
    <name evidence="1" type="ORF">QP116_04075</name>
</gene>
<sequence length="163" mass="16428">MALSSTTSINAPITDIIAAAASRDVAKALAAKAKGTLIDHSVTGEAGSPTVAMTVGVPAEQLPAAVKKFIKNGLNVTITENWSHTSGADAAQAELTARVSGVPVAFAGIEKLTAENGSTTMGITGEVTSSIPFLGPKIAQQAEPLVGKILTIRANAISAHISQ</sequence>
<protein>
    <submittedName>
        <fullName evidence="1">DUF2505 domain-containing protein</fullName>
    </submittedName>
</protein>
<dbReference type="RefSeq" id="WP_285332849.1">
    <property type="nucleotide sequence ID" value="NZ_JASODW010000003.1"/>
</dbReference>
<dbReference type="Pfam" id="PF10698">
    <property type="entry name" value="DUF2505"/>
    <property type="match status" value="1"/>
</dbReference>
<dbReference type="AlphaFoldDB" id="A0AAP4C5Y6"/>
<dbReference type="EMBL" id="JASODW010000003">
    <property type="protein sequence ID" value="MDK6274923.1"/>
    <property type="molecule type" value="Genomic_DNA"/>
</dbReference>
<organism evidence="1 2">
    <name type="scientific">Pseudoglutamicibacter cumminsii</name>
    <dbReference type="NCBI Taxonomy" id="156979"/>
    <lineage>
        <taxon>Bacteria</taxon>
        <taxon>Bacillati</taxon>
        <taxon>Actinomycetota</taxon>
        <taxon>Actinomycetes</taxon>
        <taxon>Micrococcales</taxon>
        <taxon>Micrococcaceae</taxon>
        <taxon>Pseudoglutamicibacter</taxon>
    </lineage>
</organism>
<proteinExistence type="predicted"/>
<comment type="caution">
    <text evidence="1">The sequence shown here is derived from an EMBL/GenBank/DDBJ whole genome shotgun (WGS) entry which is preliminary data.</text>
</comment>
<dbReference type="Proteomes" id="UP001240483">
    <property type="component" value="Unassembled WGS sequence"/>
</dbReference>
<evidence type="ECO:0000313" key="1">
    <source>
        <dbReference type="EMBL" id="MDK6274923.1"/>
    </source>
</evidence>
<accession>A0AAP4C5Y6</accession>